<feature type="signal peptide" evidence="6">
    <location>
        <begin position="1"/>
        <end position="23"/>
    </location>
</feature>
<evidence type="ECO:0000313" key="7">
    <source>
        <dbReference type="EMBL" id="GHA32891.1"/>
    </source>
</evidence>
<evidence type="ECO:0000256" key="1">
    <source>
        <dbReference type="ARBA" id="ARBA00004418"/>
    </source>
</evidence>
<dbReference type="PANTHER" id="PTHR43649">
    <property type="entry name" value="ARABINOSE-BINDING PROTEIN-RELATED"/>
    <property type="match status" value="1"/>
</dbReference>
<evidence type="ECO:0000256" key="3">
    <source>
        <dbReference type="ARBA" id="ARBA00022448"/>
    </source>
</evidence>
<comment type="caution">
    <text evidence="7">The sequence shown here is derived from an EMBL/GenBank/DDBJ whole genome shotgun (WGS) entry which is preliminary data.</text>
</comment>
<dbReference type="InterPro" id="IPR050490">
    <property type="entry name" value="Bact_solute-bd_prot1"/>
</dbReference>
<sequence>MKHVLSMAVSFGALCIATGAAYADCGIEAGSVRILSNDFEALRIVASEAEECASDTVTVTKNQTEEHKNLQVPALTIDPAEYTIAMVANNSLVPLLNDDLVQPMDDLVEKYGQDLLPNQLIRIDGKVMAIAFMANAQHFFYRSDILEEAGLEPPTSYEEIIEAAKVIQDQGLMEYPLIASNKAGWDLAAEFVNMYLGTGGEFFAPGSAEIAINNEDGLQVLATMKEMTEYMDPDYMTYSANEMKADWEAGRVAMMTEWGSLAGATIDDEGSTPEITGATVLTAAPTVGGGDIPAVALWWDGFALAKNISDEDAEASFQAMMHGIRPEVAEMYPEAATWLIKGYEPGAGAVGVVATANAGARPYPMSPYIGLLHTALGSELAEFMQGNESAEDALADVEAAYTAAATEAGFLN</sequence>
<feature type="chain" id="PRO_5036949912" evidence="6">
    <location>
        <begin position="24"/>
        <end position="412"/>
    </location>
</feature>
<keyword evidence="8" id="KW-1185">Reference proteome</keyword>
<dbReference type="GO" id="GO:0042597">
    <property type="term" value="C:periplasmic space"/>
    <property type="evidence" value="ECO:0007669"/>
    <property type="project" value="UniProtKB-SubCell"/>
</dbReference>
<protein>
    <submittedName>
        <fullName evidence="7">Sugar ABC transporter substrate-binding protein</fullName>
    </submittedName>
</protein>
<dbReference type="RefSeq" id="WP_244640234.1">
    <property type="nucleotide sequence ID" value="NZ_BMZE01000003.1"/>
</dbReference>
<dbReference type="Gene3D" id="3.40.190.10">
    <property type="entry name" value="Periplasmic binding protein-like II"/>
    <property type="match status" value="1"/>
</dbReference>
<evidence type="ECO:0000256" key="2">
    <source>
        <dbReference type="ARBA" id="ARBA00008520"/>
    </source>
</evidence>
<name>A0A918VX00_9HYPH</name>
<organism evidence="7 8">
    <name type="scientific">Devosia pacifica</name>
    <dbReference type="NCBI Taxonomy" id="1335967"/>
    <lineage>
        <taxon>Bacteria</taxon>
        <taxon>Pseudomonadati</taxon>
        <taxon>Pseudomonadota</taxon>
        <taxon>Alphaproteobacteria</taxon>
        <taxon>Hyphomicrobiales</taxon>
        <taxon>Devosiaceae</taxon>
        <taxon>Devosia</taxon>
    </lineage>
</organism>
<comment type="subcellular location">
    <subcellularLocation>
        <location evidence="1">Periplasm</location>
    </subcellularLocation>
</comment>
<dbReference type="InterPro" id="IPR006059">
    <property type="entry name" value="SBP"/>
</dbReference>
<accession>A0A918VX00</accession>
<dbReference type="AlphaFoldDB" id="A0A918VX00"/>
<dbReference type="Proteomes" id="UP000646579">
    <property type="component" value="Unassembled WGS sequence"/>
</dbReference>
<keyword evidence="4 6" id="KW-0732">Signal</keyword>
<evidence type="ECO:0000313" key="8">
    <source>
        <dbReference type="Proteomes" id="UP000646579"/>
    </source>
</evidence>
<keyword evidence="5" id="KW-0574">Periplasm</keyword>
<evidence type="ECO:0000256" key="5">
    <source>
        <dbReference type="ARBA" id="ARBA00022764"/>
    </source>
</evidence>
<reference evidence="7" key="2">
    <citation type="submission" date="2020-09" db="EMBL/GenBank/DDBJ databases">
        <authorList>
            <person name="Sun Q."/>
            <person name="Kim S."/>
        </authorList>
    </citation>
    <scope>NUCLEOTIDE SEQUENCE</scope>
    <source>
        <strain evidence="7">KCTC 32437</strain>
    </source>
</reference>
<reference evidence="7" key="1">
    <citation type="journal article" date="2014" name="Int. J. Syst. Evol. Microbiol.">
        <title>Complete genome sequence of Corynebacterium casei LMG S-19264T (=DSM 44701T), isolated from a smear-ripened cheese.</title>
        <authorList>
            <consortium name="US DOE Joint Genome Institute (JGI-PGF)"/>
            <person name="Walter F."/>
            <person name="Albersmeier A."/>
            <person name="Kalinowski J."/>
            <person name="Ruckert C."/>
        </authorList>
    </citation>
    <scope>NUCLEOTIDE SEQUENCE</scope>
    <source>
        <strain evidence="7">KCTC 32437</strain>
    </source>
</reference>
<keyword evidence="3" id="KW-0813">Transport</keyword>
<dbReference type="PANTHER" id="PTHR43649:SF34">
    <property type="entry name" value="ABC TRANSPORTER PERIPLASMIC-BINDING PROTEIN YCJN-RELATED"/>
    <property type="match status" value="1"/>
</dbReference>
<dbReference type="Pfam" id="PF01547">
    <property type="entry name" value="SBP_bac_1"/>
    <property type="match status" value="1"/>
</dbReference>
<proteinExistence type="inferred from homology"/>
<gene>
    <name evidence="7" type="ORF">GCM10007989_31270</name>
</gene>
<evidence type="ECO:0000256" key="6">
    <source>
        <dbReference type="SAM" id="SignalP"/>
    </source>
</evidence>
<evidence type="ECO:0000256" key="4">
    <source>
        <dbReference type="ARBA" id="ARBA00022729"/>
    </source>
</evidence>
<dbReference type="SUPFAM" id="SSF53850">
    <property type="entry name" value="Periplasmic binding protein-like II"/>
    <property type="match status" value="1"/>
</dbReference>
<comment type="similarity">
    <text evidence="2">Belongs to the bacterial solute-binding protein 1 family.</text>
</comment>
<dbReference type="EMBL" id="BMZE01000003">
    <property type="protein sequence ID" value="GHA32891.1"/>
    <property type="molecule type" value="Genomic_DNA"/>
</dbReference>